<dbReference type="AlphaFoldDB" id="A0A8S3SJU7"/>
<organism evidence="1 2">
    <name type="scientific">Mytilus edulis</name>
    <name type="common">Blue mussel</name>
    <dbReference type="NCBI Taxonomy" id="6550"/>
    <lineage>
        <taxon>Eukaryota</taxon>
        <taxon>Metazoa</taxon>
        <taxon>Spiralia</taxon>
        <taxon>Lophotrochozoa</taxon>
        <taxon>Mollusca</taxon>
        <taxon>Bivalvia</taxon>
        <taxon>Autobranchia</taxon>
        <taxon>Pteriomorphia</taxon>
        <taxon>Mytilida</taxon>
        <taxon>Mytiloidea</taxon>
        <taxon>Mytilidae</taxon>
        <taxon>Mytilinae</taxon>
        <taxon>Mytilus</taxon>
    </lineage>
</organism>
<evidence type="ECO:0000313" key="2">
    <source>
        <dbReference type="Proteomes" id="UP000683360"/>
    </source>
</evidence>
<gene>
    <name evidence="1" type="ORF">MEDL_32485</name>
</gene>
<keyword evidence="2" id="KW-1185">Reference proteome</keyword>
<dbReference type="PANTHER" id="PTHR46704">
    <property type="entry name" value="CXC DOMAIN-CONTAINING PROTEIN-RELATED"/>
    <property type="match status" value="1"/>
</dbReference>
<dbReference type="PANTHER" id="PTHR46704:SF1">
    <property type="entry name" value="TELOMERE LENGTH REGULATION PROTEIN TEL2 HOMOLOG"/>
    <property type="match status" value="1"/>
</dbReference>
<sequence length="813" mass="91698">MEITDMREEHWSTKKSYTNPKYIALANKDINHETTNVPTLRSKVEFDFKKHCLFCGQLADAVIGRKRKSDVYPVRTSEFQCKIEDICRQREDEWALEVRGRLAFVQDLHAADALYHQTCSVNFRTLKQTPLAFSPPAKKAKTQAGRKSSLSESFLFAAKYLQQNEDEQITVADLVKKCQNTVELMMQTSNKALYPSPGELSAQNNMKYVPESLQTLLQTIFSGKDTRLKIMSIGQSIVQAAAPRMFMLPLQLALGVQLHHNFSSRFLIDTLNSLGFCSSYTEIQKFECCAAAEKGNDIPNFVAESFLQYVADNVDHNSGTLDGNNTFHGMGIMAAVTPGSFGTKPIPRIDVTSEQIALLAKINISYYKPLESNQMASCIYSNLRKMNYKDVDCSYMVNLLWKVSWPLRSPMPGWSGYMQMVQEGTYPGKSSFVFLPMIDLNPSDLSCIYSTLKFICKEAHRYQKPPVVTFDQPLYWKALCIVTNEKTESDLKQIVLRLGGFHTEMSFLGSIGRLMGGSGLHEVLETVYASNAVNHMLSGKAVSRAVRGFMMVENALHILLMKESFRVSLPSAHETDTEADSSECDEIVEKACELYDRFVAGEETTESVEQSSILSEISTKLEATKEKFSERTGNWDLHLSSIQEMLPFFVAAGHNLYAKSAYVYLSMMQRLEIEHPEVYRHFKAGHHVLRRTDRFWSGLSTDLTIEQILMRSVKSSGGLTRGRGMGESQRAQWILSMPACADYNSAMQDLTGVGYCTSDQHKEATRARKERDRVDTLAILEYLTERNPFTNDVSLRNIETGVKAEPDVNVDKA</sequence>
<dbReference type="OrthoDB" id="6753017at2759"/>
<evidence type="ECO:0000313" key="1">
    <source>
        <dbReference type="EMBL" id="CAG2218928.1"/>
    </source>
</evidence>
<proteinExistence type="predicted"/>
<comment type="caution">
    <text evidence="1">The sequence shown here is derived from an EMBL/GenBank/DDBJ whole genome shotgun (WGS) entry which is preliminary data.</text>
</comment>
<protein>
    <submittedName>
        <fullName evidence="1">Uncharacterized protein</fullName>
    </submittedName>
</protein>
<reference evidence="1" key="1">
    <citation type="submission" date="2021-03" db="EMBL/GenBank/DDBJ databases">
        <authorList>
            <person name="Bekaert M."/>
        </authorList>
    </citation>
    <scope>NUCLEOTIDE SEQUENCE</scope>
</reference>
<dbReference type="Proteomes" id="UP000683360">
    <property type="component" value="Unassembled WGS sequence"/>
</dbReference>
<dbReference type="EMBL" id="CAJPWZ010001615">
    <property type="protein sequence ID" value="CAG2218928.1"/>
    <property type="molecule type" value="Genomic_DNA"/>
</dbReference>
<accession>A0A8S3SJU7</accession>
<name>A0A8S3SJU7_MYTED</name>